<name>A0A0V9UQX9_9NOCA</name>
<sequence>MQFAGPAEQYNRFMGRYAATLAPALVDAGGVRAGHRACDVGCGPGGLTRELVARVGAANVAAIDPAPQFAKACQEIAPEIDVRVGVAENLPWPDGTFDVTLASLVLGFMNDPELGVQEMVRVTRPGGTVAACMWDTTAGGMTMLRVFWTAVGTVEPGTPGETTLPGTTEGDIAERFRRAGLHDVVDGALSARADYADFSDFWEPFTFGVGPAGRHLVSMPERQRAAVRDACRDALPSGPFSLDARAWYARGTVPDERNSSSTQ</sequence>
<dbReference type="PANTHER" id="PTHR43591">
    <property type="entry name" value="METHYLTRANSFERASE"/>
    <property type="match status" value="1"/>
</dbReference>
<dbReference type="EMBL" id="AZXY01000001">
    <property type="protein sequence ID" value="KSZ60410.1"/>
    <property type="molecule type" value="Genomic_DNA"/>
</dbReference>
<dbReference type="Pfam" id="PF08241">
    <property type="entry name" value="Methyltransf_11"/>
    <property type="match status" value="1"/>
</dbReference>
<proteinExistence type="predicted"/>
<feature type="domain" description="Methyltransferase type 11" evidence="1">
    <location>
        <begin position="39"/>
        <end position="130"/>
    </location>
</feature>
<dbReference type="SUPFAM" id="SSF53335">
    <property type="entry name" value="S-adenosyl-L-methionine-dependent methyltransferases"/>
    <property type="match status" value="1"/>
</dbReference>
<protein>
    <submittedName>
        <fullName evidence="2">SAM-dependent methlyltransferase</fullName>
    </submittedName>
</protein>
<accession>A0A0V9UQX9</accession>
<reference evidence="3" key="1">
    <citation type="submission" date="2015-01" db="EMBL/GenBank/DDBJ databases">
        <title>Draft genome sequence of Rhodococcus pyridinivorans strain KG-16, a hydrocarbon-degrading bacterium.</title>
        <authorList>
            <person name="Aggarwal R.K."/>
            <person name="Dawar C."/>
        </authorList>
    </citation>
    <scope>NUCLEOTIDE SEQUENCE [LARGE SCALE GENOMIC DNA]</scope>
    <source>
        <strain evidence="3">KG-16</strain>
    </source>
</reference>
<dbReference type="RefSeq" id="WP_060650521.1">
    <property type="nucleotide sequence ID" value="NZ_AZXY01000001.1"/>
</dbReference>
<organism evidence="2 3">
    <name type="scientific">Rhodococcus pyridinivorans KG-16</name>
    <dbReference type="NCBI Taxonomy" id="1441730"/>
    <lineage>
        <taxon>Bacteria</taxon>
        <taxon>Bacillati</taxon>
        <taxon>Actinomycetota</taxon>
        <taxon>Actinomycetes</taxon>
        <taxon>Mycobacteriales</taxon>
        <taxon>Nocardiaceae</taxon>
        <taxon>Rhodococcus</taxon>
    </lineage>
</organism>
<dbReference type="CDD" id="cd02440">
    <property type="entry name" value="AdoMet_MTases"/>
    <property type="match status" value="1"/>
</dbReference>
<dbReference type="GO" id="GO:0008757">
    <property type="term" value="F:S-adenosylmethionine-dependent methyltransferase activity"/>
    <property type="evidence" value="ECO:0007669"/>
    <property type="project" value="InterPro"/>
</dbReference>
<evidence type="ECO:0000313" key="3">
    <source>
        <dbReference type="Proteomes" id="UP000053060"/>
    </source>
</evidence>
<dbReference type="AlphaFoldDB" id="A0A0V9UQX9"/>
<dbReference type="Proteomes" id="UP000053060">
    <property type="component" value="Unassembled WGS sequence"/>
</dbReference>
<comment type="caution">
    <text evidence="2">The sequence shown here is derived from an EMBL/GenBank/DDBJ whole genome shotgun (WGS) entry which is preliminary data.</text>
</comment>
<keyword evidence="2" id="KW-0808">Transferase</keyword>
<evidence type="ECO:0000313" key="2">
    <source>
        <dbReference type="EMBL" id="KSZ60410.1"/>
    </source>
</evidence>
<dbReference type="PANTHER" id="PTHR43591:SF24">
    <property type="entry name" value="2-METHOXY-6-POLYPRENYL-1,4-BENZOQUINOL METHYLASE, MITOCHONDRIAL"/>
    <property type="match status" value="1"/>
</dbReference>
<gene>
    <name evidence="2" type="ORF">Z045_02910</name>
</gene>
<dbReference type="PATRIC" id="fig|1441730.3.peg.613"/>
<dbReference type="InterPro" id="IPR013216">
    <property type="entry name" value="Methyltransf_11"/>
</dbReference>
<reference evidence="2 3" key="2">
    <citation type="journal article" date="2016" name="Genome Announc.">
        <title>Draft Genome Sequence of a Versatile Hydrocarbon-Degrading Bacterium, Rhodococcus pyridinivorans Strain KG-16, Collected from Oil Fields in India.</title>
        <authorList>
            <person name="Aggarwal R.K."/>
            <person name="Dawar C."/>
            <person name="Phanindranath R."/>
            <person name="Mutnuri L."/>
            <person name="Dayal A.M."/>
        </authorList>
    </citation>
    <scope>NUCLEOTIDE SEQUENCE [LARGE SCALE GENOMIC DNA]</scope>
    <source>
        <strain evidence="2 3">KG-16</strain>
    </source>
</reference>
<evidence type="ECO:0000259" key="1">
    <source>
        <dbReference type="Pfam" id="PF08241"/>
    </source>
</evidence>
<dbReference type="Gene3D" id="3.40.50.150">
    <property type="entry name" value="Vaccinia Virus protein VP39"/>
    <property type="match status" value="1"/>
</dbReference>
<dbReference type="InterPro" id="IPR029063">
    <property type="entry name" value="SAM-dependent_MTases_sf"/>
</dbReference>